<dbReference type="InterPro" id="IPR013783">
    <property type="entry name" value="Ig-like_fold"/>
</dbReference>
<accession>A0A837G8X8</accession>
<dbReference type="RefSeq" id="WP_045985758.1">
    <property type="nucleotide sequence ID" value="NZ_CP063052.1"/>
</dbReference>
<name>A0A837G8X8_9VIBR</name>
<dbReference type="GO" id="GO:0008843">
    <property type="term" value="F:endochitinase activity"/>
    <property type="evidence" value="ECO:0007669"/>
    <property type="project" value="UniProtKB-EC"/>
</dbReference>
<dbReference type="Pfam" id="PF00704">
    <property type="entry name" value="Glyco_hydro_18"/>
    <property type="match status" value="1"/>
</dbReference>
<keyword evidence="4" id="KW-0326">Glycosidase</keyword>
<gene>
    <name evidence="6" type="ORF">TW71_09905</name>
</gene>
<dbReference type="InterPro" id="IPR032798">
    <property type="entry name" value="CBM_5_12_2"/>
</dbReference>
<dbReference type="Gene3D" id="3.20.20.80">
    <property type="entry name" value="Glycosidases"/>
    <property type="match status" value="1"/>
</dbReference>
<dbReference type="InterPro" id="IPR032179">
    <property type="entry name" value="Cry22Aa_Ig-like"/>
</dbReference>
<evidence type="ECO:0000313" key="6">
    <source>
        <dbReference type="EMBL" id="KJY74005.1"/>
    </source>
</evidence>
<evidence type="ECO:0000256" key="4">
    <source>
        <dbReference type="ARBA" id="ARBA00023295"/>
    </source>
</evidence>
<comment type="caution">
    <text evidence="6">The sequence shown here is derived from an EMBL/GenBank/DDBJ whole genome shotgun (WGS) entry which is preliminary data.</text>
</comment>
<dbReference type="GO" id="GO:0005576">
    <property type="term" value="C:extracellular region"/>
    <property type="evidence" value="ECO:0007669"/>
    <property type="project" value="InterPro"/>
</dbReference>
<dbReference type="PROSITE" id="PS51910">
    <property type="entry name" value="GH18_2"/>
    <property type="match status" value="1"/>
</dbReference>
<dbReference type="SUPFAM" id="SSF49299">
    <property type="entry name" value="PKD domain"/>
    <property type="match status" value="1"/>
</dbReference>
<dbReference type="SUPFAM" id="SSF51055">
    <property type="entry name" value="Carbohydrate binding domain"/>
    <property type="match status" value="1"/>
</dbReference>
<dbReference type="SUPFAM" id="SSF51445">
    <property type="entry name" value="(Trans)glycosidases"/>
    <property type="match status" value="1"/>
</dbReference>
<protein>
    <recommendedName>
        <fullName evidence="2">chitinase</fullName>
        <ecNumber evidence="2">3.2.1.14</ecNumber>
    </recommendedName>
</protein>
<dbReference type="PANTHER" id="PTHR45708:SF49">
    <property type="entry name" value="ENDOCHITINASE"/>
    <property type="match status" value="1"/>
</dbReference>
<dbReference type="InterPro" id="IPR003610">
    <property type="entry name" value="CBM5/12"/>
</dbReference>
<keyword evidence="3" id="KW-0378">Hydrolase</keyword>
<evidence type="ECO:0000259" key="5">
    <source>
        <dbReference type="PROSITE" id="PS51910"/>
    </source>
</evidence>
<dbReference type="InterPro" id="IPR035986">
    <property type="entry name" value="PKD_dom_sf"/>
</dbReference>
<dbReference type="GO" id="GO:0030246">
    <property type="term" value="F:carbohydrate binding"/>
    <property type="evidence" value="ECO:0007669"/>
    <property type="project" value="InterPro"/>
</dbReference>
<feature type="domain" description="GH18" evidence="5">
    <location>
        <begin position="41"/>
        <end position="353"/>
    </location>
</feature>
<dbReference type="PANTHER" id="PTHR45708">
    <property type="entry name" value="ENDOCHITINASE"/>
    <property type="match status" value="1"/>
</dbReference>
<proteinExistence type="inferred from homology"/>
<dbReference type="InterPro" id="IPR036573">
    <property type="entry name" value="CBM_sf_5/12"/>
</dbReference>
<dbReference type="Pfam" id="PF22352">
    <property type="entry name" value="K319L-like_PKD"/>
    <property type="match status" value="1"/>
</dbReference>
<sequence>MNKRQNKKLLALSIAVGATLSPMSALASAQAGQEMVNPTGMILEGYWHNWCNVGGGDGYRQGSSACIQLNEVPRDYNVVMVSFMKVFDETEGRIPTFRLDPALGMSEQDFIKQIGELNAQGRSVLISMGGANAHIAMQSGDEQPLAEEIIRLTDLYGFDGLDIDLEQSAIREKDNEQVIVDALKIVKEHYRKFDKNFIIAMAPEFPNLRHAANQSYKAYIENLEGYYDWISPQFYNQAGDGVNGDYSGEACSGWLAQNNDECKKEFIYWSSYNVANGIDGYVKIPHDKLVYGIPANNDAANNGFVKDPQDLFDAFAQLEAEGLGLRGIMTWSVNWDLGKDSADKPYDQQFVNTYGPFIHGGDIDMPPVFSGTQDTEIFVNTEFDEMAGVTASDEEDGDLTSKITHEGEVDESRKGVYTIIYRVTDSGNNTTTDSRLVTVKDDDGTIGSKPEIHGVEDTTSVLGQFFDTMLGVSALDSEDGNITAQVTIEGNVDTANIGDNTLTYRVEDSDGNEAVEVRNVQVINEAPVLHGISDVSITVGDEFDALYGVTAHDSTDGDLTSRILVDGEVNSTEPGRYALVYSVSDFNGATTIENRNVTVNEASVCVIHDYPDWPRKDWEGGEYNHADKGDLMRYEGVVYEAQWYTTTVPGSDSSWIVADGDCQSEGNQAPDAIINGPASAIVGSSITLDGSQSVDHDGPISNYQWSWNGVVLSESSSSLNVDFTQGHLGQNVFTLVVADNEGLTDSVEHTVNVTSDNGGTDPGVCEGIPAYQTYDPSTGEGIYMTGGQVAHKGDKYEALTDNLYNIEPGTADHWWKPLGSCE</sequence>
<dbReference type="InterPro" id="IPR001223">
    <property type="entry name" value="Glyco_hydro18_cat"/>
</dbReference>
<dbReference type="GO" id="GO:0005975">
    <property type="term" value="P:carbohydrate metabolic process"/>
    <property type="evidence" value="ECO:0007669"/>
    <property type="project" value="InterPro"/>
</dbReference>
<dbReference type="SMART" id="SM00495">
    <property type="entry name" value="ChtBD3"/>
    <property type="match status" value="2"/>
</dbReference>
<evidence type="ECO:0000256" key="3">
    <source>
        <dbReference type="ARBA" id="ARBA00022801"/>
    </source>
</evidence>
<dbReference type="Pfam" id="PF14600">
    <property type="entry name" value="CBM_5_12_2"/>
    <property type="match status" value="1"/>
</dbReference>
<evidence type="ECO:0000256" key="2">
    <source>
        <dbReference type="ARBA" id="ARBA00012729"/>
    </source>
</evidence>
<dbReference type="Pfam" id="PF16403">
    <property type="entry name" value="Bact_surface_Ig-like"/>
    <property type="match status" value="3"/>
</dbReference>
<dbReference type="PROSITE" id="PS01095">
    <property type="entry name" value="GH18_1"/>
    <property type="match status" value="1"/>
</dbReference>
<dbReference type="CDD" id="cd12204">
    <property type="entry name" value="CBD_like"/>
    <property type="match status" value="1"/>
</dbReference>
<reference evidence="6" key="1">
    <citation type="journal article" date="2015" name="BMC Genomics">
        <title>Genome mining reveals unlocked bioactive potential of marine Gram-negative bacteria.</title>
        <authorList>
            <person name="Machado H."/>
            <person name="Sonnenschein E.C."/>
            <person name="Melchiorsen J."/>
            <person name="Gram L."/>
        </authorList>
    </citation>
    <scope>NUCLEOTIDE SEQUENCE</scope>
    <source>
        <strain evidence="6">S2052</strain>
    </source>
</reference>
<dbReference type="InterPro" id="IPR001579">
    <property type="entry name" value="Glyco_hydro_18_chit_AS"/>
</dbReference>
<comment type="similarity">
    <text evidence="1">Belongs to the glycosyl hydrolase 18 family. Chitinase class II subfamily.</text>
</comment>
<dbReference type="InterPro" id="IPR050542">
    <property type="entry name" value="Glycosyl_Hydrlase18_Chitinase"/>
</dbReference>
<dbReference type="Gene3D" id="2.10.10.20">
    <property type="entry name" value="Carbohydrate-binding module superfamily 5/12"/>
    <property type="match status" value="1"/>
</dbReference>
<evidence type="ECO:0000256" key="1">
    <source>
        <dbReference type="ARBA" id="ARBA00009121"/>
    </source>
</evidence>
<dbReference type="Gene3D" id="2.60.40.10">
    <property type="entry name" value="Immunoglobulins"/>
    <property type="match status" value="4"/>
</dbReference>
<dbReference type="EC" id="3.2.1.14" evidence="2"/>
<dbReference type="AlphaFoldDB" id="A0A837G8X8"/>
<dbReference type="EMBL" id="JXXR01000010">
    <property type="protein sequence ID" value="KJY74005.1"/>
    <property type="molecule type" value="Genomic_DNA"/>
</dbReference>
<organism evidence="6">
    <name type="scientific">Vibrio coralliilyticus</name>
    <dbReference type="NCBI Taxonomy" id="190893"/>
    <lineage>
        <taxon>Bacteria</taxon>
        <taxon>Pseudomonadati</taxon>
        <taxon>Pseudomonadota</taxon>
        <taxon>Gammaproteobacteria</taxon>
        <taxon>Vibrionales</taxon>
        <taxon>Vibrionaceae</taxon>
        <taxon>Vibrio</taxon>
    </lineage>
</organism>
<dbReference type="InterPro" id="IPR017853">
    <property type="entry name" value="GH"/>
</dbReference>